<dbReference type="RefSeq" id="WP_253800198.1">
    <property type="nucleotide sequence ID" value="NZ_BAAAUB010000002.1"/>
</dbReference>
<protein>
    <submittedName>
        <fullName evidence="1">Uncharacterized protein</fullName>
    </submittedName>
</protein>
<evidence type="ECO:0000313" key="1">
    <source>
        <dbReference type="EMBL" id="MCP2311612.1"/>
    </source>
</evidence>
<name>A0ABT1J2F3_9ACTN</name>
<gene>
    <name evidence="1" type="ORF">FHR36_004775</name>
</gene>
<dbReference type="Proteomes" id="UP001206483">
    <property type="component" value="Unassembled WGS sequence"/>
</dbReference>
<sequence>MTVRELLSSLPDPTTLRAHCRAVALLDAVLDPRDPLHTFVPDWREGADLARMVNGSGDEYAVVFDPAGVFLYGFDHESDATPWREDDRVHWPGLLDGLPAALSAYPSAPLFQCEDFFDATVCLWRETGDGEWRSGPVEFEDGETDGSDWLFDLLVDRSPDAYLRHAADYYELSVDRDAVAAVLAGTPLTRRSVAALSASADFATVADRARRIGFRIDES</sequence>
<reference evidence="1 2" key="1">
    <citation type="submission" date="2022-06" db="EMBL/GenBank/DDBJ databases">
        <title>Sequencing the genomes of 1000 actinobacteria strains.</title>
        <authorList>
            <person name="Klenk H.-P."/>
        </authorList>
    </citation>
    <scope>NUCLEOTIDE SEQUENCE [LARGE SCALE GENOMIC DNA]</scope>
    <source>
        <strain evidence="1 2">DSM 41656</strain>
    </source>
</reference>
<evidence type="ECO:0000313" key="2">
    <source>
        <dbReference type="Proteomes" id="UP001206483"/>
    </source>
</evidence>
<organism evidence="1 2">
    <name type="scientific">Kitasatospora paracochleata</name>
    <dbReference type="NCBI Taxonomy" id="58354"/>
    <lineage>
        <taxon>Bacteria</taxon>
        <taxon>Bacillati</taxon>
        <taxon>Actinomycetota</taxon>
        <taxon>Actinomycetes</taxon>
        <taxon>Kitasatosporales</taxon>
        <taxon>Streptomycetaceae</taxon>
        <taxon>Kitasatospora</taxon>
    </lineage>
</organism>
<keyword evidence="2" id="KW-1185">Reference proteome</keyword>
<accession>A0ABT1J2F3</accession>
<comment type="caution">
    <text evidence="1">The sequence shown here is derived from an EMBL/GenBank/DDBJ whole genome shotgun (WGS) entry which is preliminary data.</text>
</comment>
<dbReference type="EMBL" id="JAMZDX010000004">
    <property type="protein sequence ID" value="MCP2311612.1"/>
    <property type="molecule type" value="Genomic_DNA"/>
</dbReference>
<proteinExistence type="predicted"/>